<dbReference type="AlphaFoldDB" id="A0A9N9C9Y6"/>
<proteinExistence type="predicted"/>
<dbReference type="InterPro" id="IPR000719">
    <property type="entry name" value="Prot_kinase_dom"/>
</dbReference>
<dbReference type="InterPro" id="IPR011009">
    <property type="entry name" value="Kinase-like_dom_sf"/>
</dbReference>
<reference evidence="2" key="1">
    <citation type="submission" date="2021-06" db="EMBL/GenBank/DDBJ databases">
        <authorList>
            <person name="Kallberg Y."/>
            <person name="Tangrot J."/>
            <person name="Rosling A."/>
        </authorList>
    </citation>
    <scope>NUCLEOTIDE SEQUENCE</scope>
    <source>
        <strain evidence="2">FL966</strain>
    </source>
</reference>
<dbReference type="PROSITE" id="PS50011">
    <property type="entry name" value="PROTEIN_KINASE_DOM"/>
    <property type="match status" value="1"/>
</dbReference>
<comment type="caution">
    <text evidence="2">The sequence shown here is derived from an EMBL/GenBank/DDBJ whole genome shotgun (WGS) entry which is preliminary data.</text>
</comment>
<dbReference type="InterPro" id="IPR051681">
    <property type="entry name" value="Ser/Thr_Kinases-Pseudokinases"/>
</dbReference>
<gene>
    <name evidence="2" type="ORF">CPELLU_LOCUS6599</name>
</gene>
<evidence type="ECO:0000259" key="1">
    <source>
        <dbReference type="PROSITE" id="PS50011"/>
    </source>
</evidence>
<feature type="domain" description="Protein kinase" evidence="1">
    <location>
        <begin position="1"/>
        <end position="217"/>
    </location>
</feature>
<dbReference type="Gene3D" id="1.10.510.10">
    <property type="entry name" value="Transferase(Phosphotransferase) domain 1"/>
    <property type="match status" value="1"/>
</dbReference>
<dbReference type="GO" id="GO:0004674">
    <property type="term" value="F:protein serine/threonine kinase activity"/>
    <property type="evidence" value="ECO:0007669"/>
    <property type="project" value="TreeGrafter"/>
</dbReference>
<dbReference type="EMBL" id="CAJVQA010004146">
    <property type="protein sequence ID" value="CAG8592438.1"/>
    <property type="molecule type" value="Genomic_DNA"/>
</dbReference>
<dbReference type="Pfam" id="PF07714">
    <property type="entry name" value="PK_Tyr_Ser-Thr"/>
    <property type="match status" value="1"/>
</dbReference>
<accession>A0A9N9C9Y6</accession>
<dbReference type="PANTHER" id="PTHR44329">
    <property type="entry name" value="SERINE/THREONINE-PROTEIN KINASE TNNI3K-RELATED"/>
    <property type="match status" value="1"/>
</dbReference>
<evidence type="ECO:0000313" key="2">
    <source>
        <dbReference type="EMBL" id="CAG8592438.1"/>
    </source>
</evidence>
<dbReference type="SUPFAM" id="SSF56112">
    <property type="entry name" value="Protein kinase-like (PK-like)"/>
    <property type="match status" value="1"/>
</dbReference>
<dbReference type="Proteomes" id="UP000789759">
    <property type="component" value="Unassembled WGS sequence"/>
</dbReference>
<evidence type="ECO:0000313" key="3">
    <source>
        <dbReference type="Proteomes" id="UP000789759"/>
    </source>
</evidence>
<dbReference type="PRINTS" id="PR00109">
    <property type="entry name" value="TYRKINASE"/>
</dbReference>
<dbReference type="InterPro" id="IPR001245">
    <property type="entry name" value="Ser-Thr/Tyr_kinase_cat_dom"/>
</dbReference>
<dbReference type="OrthoDB" id="544350at2759"/>
<organism evidence="2 3">
    <name type="scientific">Cetraspora pellucida</name>
    <dbReference type="NCBI Taxonomy" id="1433469"/>
    <lineage>
        <taxon>Eukaryota</taxon>
        <taxon>Fungi</taxon>
        <taxon>Fungi incertae sedis</taxon>
        <taxon>Mucoromycota</taxon>
        <taxon>Glomeromycotina</taxon>
        <taxon>Glomeromycetes</taxon>
        <taxon>Diversisporales</taxon>
        <taxon>Gigasporaceae</taxon>
        <taxon>Cetraspora</taxon>
    </lineage>
</organism>
<protein>
    <submittedName>
        <fullName evidence="2">4070_t:CDS:1</fullName>
    </submittedName>
</protein>
<dbReference type="GO" id="GO:0005524">
    <property type="term" value="F:ATP binding"/>
    <property type="evidence" value="ECO:0007669"/>
    <property type="project" value="InterPro"/>
</dbReference>
<sequence length="488" mass="55936">MTKCEITITYATSSNLMIDPRTGDFMLVIDFMRDGDLRHFLLNQQLSSSDKLYILLGIAEQLGKIHKQKIIHRDLHSGNILIYNQKTDSPTIAINDFGISRPANESSDNEVYGVIPYIAPEILRGRKFTTASDIYSFGMMMWEITSGQKPFSDYSHDAHLIYNICNGLRPPIINGTPQPFIELMIKCWETDPSKRPTADTIAVILDKMRYSTELPRIKASEIAVHPDAVFKSRPLSSLIKTASTLHYTQLNCLSVTDYVTKENLFNIMNESPMSDVESFISKIDHHEKNDEVFYPYQYDNLIPEKVLNNEGQSFNNHENTEDGDKNVTKETLLDIISEKSTSHHKSNKANQHPKMNLISLLNDQDSNDQGFYFCQCDSLNFENIYQNDNISLTKDDQCSAMELVPFQCSMTNLMPLQCTTTNLMPFQYSATDLIPFQNDHHFYYNCSSTLSSENFLNNNQVQIFDYNQIAYSMQHNNEGDQYQHNALQ</sequence>
<name>A0A9N9C9Y6_9GLOM</name>
<keyword evidence="3" id="KW-1185">Reference proteome</keyword>